<dbReference type="Pfam" id="PF00743">
    <property type="entry name" value="FMO-like"/>
    <property type="match status" value="1"/>
</dbReference>
<name>A0AAJ0B271_9PEZI</name>
<evidence type="ECO:0000256" key="1">
    <source>
        <dbReference type="ARBA" id="ARBA00010139"/>
    </source>
</evidence>
<keyword evidence="6" id="KW-1185">Reference proteome</keyword>
<dbReference type="SUPFAM" id="SSF51905">
    <property type="entry name" value="FAD/NAD(P)-binding domain"/>
    <property type="match status" value="2"/>
</dbReference>
<keyword evidence="3" id="KW-0274">FAD</keyword>
<comment type="caution">
    <text evidence="5">The sequence shown here is derived from an EMBL/GenBank/DDBJ whole genome shotgun (WGS) entry which is preliminary data.</text>
</comment>
<evidence type="ECO:0000256" key="3">
    <source>
        <dbReference type="ARBA" id="ARBA00022827"/>
    </source>
</evidence>
<dbReference type="EMBL" id="MU839852">
    <property type="protein sequence ID" value="KAK1749845.1"/>
    <property type="molecule type" value="Genomic_DNA"/>
</dbReference>
<dbReference type="Proteomes" id="UP001239445">
    <property type="component" value="Unassembled WGS sequence"/>
</dbReference>
<dbReference type="GO" id="GO:0050660">
    <property type="term" value="F:flavin adenine dinucleotide binding"/>
    <property type="evidence" value="ECO:0007669"/>
    <property type="project" value="InterPro"/>
</dbReference>
<dbReference type="GO" id="GO:0050661">
    <property type="term" value="F:NADP binding"/>
    <property type="evidence" value="ECO:0007669"/>
    <property type="project" value="InterPro"/>
</dbReference>
<accession>A0AAJ0B271</accession>
<proteinExistence type="inferred from homology"/>
<dbReference type="PANTHER" id="PTHR42877">
    <property type="entry name" value="L-ORNITHINE N(5)-MONOOXYGENASE-RELATED"/>
    <property type="match status" value="1"/>
</dbReference>
<keyword evidence="2" id="KW-0285">Flavoprotein</keyword>
<evidence type="ECO:0000313" key="5">
    <source>
        <dbReference type="EMBL" id="KAK1749845.1"/>
    </source>
</evidence>
<keyword evidence="4" id="KW-0560">Oxidoreductase</keyword>
<sequence>MAVPSDKEADSYSQFACIGAGFSGICLGATLKRWHDITDVRIFERESDLGGTWVINQYPGCACDIPTALYSYSFEPNPSWTTVLPARADIHAYLRKVADKYGVADKISFGTEVQRCEWIEDRNRWRIHVRDVASDSSSIHESQFLFSGAGFIFKPRDLDVPGVETFHGPVVHSARWDPRLDLTDKNVVVIGNGCSACQIVPAIVDKVKSLTQVFRSKHWIVPPLDYTYPLGILAFMNQYAPWTKGIQRFLITLATEAEYFSGAYHMKEWSAWARRMYERAATKYIKTTAPEKYHDLLIPDFEIGCRRRIYDGGYLASLYSDKITLTNEPILEVVPEGIRTRNGVTKADVIILANGFQTNKFMVGIDVAGRDGEDIHEHWDKLGGTVAYNSAAVSNFPNFFLVCGPNSGTGHTSLTLAIENEINFALRIIKPVLDGKASSVELKAEAEKKYDQSQQDSLGKMVWNAGCANWYLDPNAGPEAKRNGMMYPWWQQYMWYRSVFPTWGDWTLKVSFLRE</sequence>
<dbReference type="InterPro" id="IPR020946">
    <property type="entry name" value="Flavin_mOase-like"/>
</dbReference>
<evidence type="ECO:0000313" key="6">
    <source>
        <dbReference type="Proteomes" id="UP001239445"/>
    </source>
</evidence>
<dbReference type="GO" id="GO:0004499">
    <property type="term" value="F:N,N-dimethylaniline monooxygenase activity"/>
    <property type="evidence" value="ECO:0007669"/>
    <property type="project" value="InterPro"/>
</dbReference>
<dbReference type="InterPro" id="IPR036188">
    <property type="entry name" value="FAD/NAD-bd_sf"/>
</dbReference>
<protein>
    <submittedName>
        <fullName evidence="5">ACB 4-hydroxyacetophenone monooxygenase</fullName>
    </submittedName>
</protein>
<evidence type="ECO:0000256" key="2">
    <source>
        <dbReference type="ARBA" id="ARBA00022630"/>
    </source>
</evidence>
<organism evidence="5 6">
    <name type="scientific">Echria macrotheca</name>
    <dbReference type="NCBI Taxonomy" id="438768"/>
    <lineage>
        <taxon>Eukaryota</taxon>
        <taxon>Fungi</taxon>
        <taxon>Dikarya</taxon>
        <taxon>Ascomycota</taxon>
        <taxon>Pezizomycotina</taxon>
        <taxon>Sordariomycetes</taxon>
        <taxon>Sordariomycetidae</taxon>
        <taxon>Sordariales</taxon>
        <taxon>Schizotheciaceae</taxon>
        <taxon>Echria</taxon>
    </lineage>
</organism>
<dbReference type="PANTHER" id="PTHR42877:SF10">
    <property type="entry name" value="L-ORNITHINE N(5)-OXYGENASE"/>
    <property type="match status" value="1"/>
</dbReference>
<dbReference type="AlphaFoldDB" id="A0AAJ0B271"/>
<reference evidence="5" key="1">
    <citation type="submission" date="2023-06" db="EMBL/GenBank/DDBJ databases">
        <title>Genome-scale phylogeny and comparative genomics of the fungal order Sordariales.</title>
        <authorList>
            <consortium name="Lawrence Berkeley National Laboratory"/>
            <person name="Hensen N."/>
            <person name="Bonometti L."/>
            <person name="Westerberg I."/>
            <person name="Brannstrom I.O."/>
            <person name="Guillou S."/>
            <person name="Cros-Aarteil S."/>
            <person name="Calhoun S."/>
            <person name="Haridas S."/>
            <person name="Kuo A."/>
            <person name="Mondo S."/>
            <person name="Pangilinan J."/>
            <person name="Riley R."/>
            <person name="Labutti K."/>
            <person name="Andreopoulos B."/>
            <person name="Lipzen A."/>
            <person name="Chen C."/>
            <person name="Yanf M."/>
            <person name="Daum C."/>
            <person name="Ng V."/>
            <person name="Clum A."/>
            <person name="Steindorff A."/>
            <person name="Ohm R."/>
            <person name="Martin F."/>
            <person name="Silar P."/>
            <person name="Natvig D."/>
            <person name="Lalanne C."/>
            <person name="Gautier V."/>
            <person name="Ament-Velasquez S.L."/>
            <person name="Kruys A."/>
            <person name="Hutchinson M.I."/>
            <person name="Powell A.J."/>
            <person name="Barry K."/>
            <person name="Miller A.N."/>
            <person name="Grigoriev I.V."/>
            <person name="Debuchy R."/>
            <person name="Gladieux P."/>
            <person name="Thoren M.H."/>
            <person name="Johannesson H."/>
        </authorList>
    </citation>
    <scope>NUCLEOTIDE SEQUENCE</scope>
    <source>
        <strain evidence="5">PSN4</strain>
    </source>
</reference>
<keyword evidence="5" id="KW-0503">Monooxygenase</keyword>
<gene>
    <name evidence="5" type="ORF">QBC47DRAFT_439950</name>
</gene>
<evidence type="ECO:0000256" key="4">
    <source>
        <dbReference type="ARBA" id="ARBA00023002"/>
    </source>
</evidence>
<dbReference type="InterPro" id="IPR051209">
    <property type="entry name" value="FAD-bind_Monooxygenase_sf"/>
</dbReference>
<comment type="similarity">
    <text evidence="1">Belongs to the FAD-binding monooxygenase family.</text>
</comment>
<dbReference type="Gene3D" id="3.50.50.60">
    <property type="entry name" value="FAD/NAD(P)-binding domain"/>
    <property type="match status" value="2"/>
</dbReference>